<dbReference type="PANTHER" id="PTHR28187">
    <property type="entry name" value="PROTEIN RCR1-RELATED"/>
    <property type="match status" value="1"/>
</dbReference>
<gene>
    <name evidence="3" type="ORF">HYALB_00006094</name>
</gene>
<dbReference type="InterPro" id="IPR020999">
    <property type="entry name" value="Chitin_synth_reg_RCR"/>
</dbReference>
<dbReference type="GO" id="GO:0016192">
    <property type="term" value="P:vesicle-mediated transport"/>
    <property type="evidence" value="ECO:0007669"/>
    <property type="project" value="TreeGrafter"/>
</dbReference>
<protein>
    <recommendedName>
        <fullName evidence="5">Chitin synthesis regulation, Congo red resistance, RCR protein</fullName>
    </recommendedName>
</protein>
<keyword evidence="2" id="KW-0472">Membrane</keyword>
<dbReference type="Proteomes" id="UP000701801">
    <property type="component" value="Unassembled WGS sequence"/>
</dbReference>
<feature type="transmembrane region" description="Helical" evidence="2">
    <location>
        <begin position="35"/>
        <end position="58"/>
    </location>
</feature>
<evidence type="ECO:0000313" key="4">
    <source>
        <dbReference type="Proteomes" id="UP000701801"/>
    </source>
</evidence>
<feature type="compositionally biased region" description="Low complexity" evidence="1">
    <location>
        <begin position="87"/>
        <end position="105"/>
    </location>
</feature>
<dbReference type="OrthoDB" id="3556830at2759"/>
<feature type="region of interest" description="Disordered" evidence="1">
    <location>
        <begin position="79"/>
        <end position="140"/>
    </location>
</feature>
<dbReference type="PANTHER" id="PTHR28187:SF1">
    <property type="entry name" value="PROTEIN RCR1-RELATED"/>
    <property type="match status" value="1"/>
</dbReference>
<reference evidence="3" key="1">
    <citation type="submission" date="2021-07" db="EMBL/GenBank/DDBJ databases">
        <authorList>
            <person name="Durling M."/>
        </authorList>
    </citation>
    <scope>NUCLEOTIDE SEQUENCE</scope>
</reference>
<feature type="compositionally biased region" description="Gly residues" evidence="1">
    <location>
        <begin position="113"/>
        <end position="129"/>
    </location>
</feature>
<dbReference type="EMBL" id="CAJVRM010000709">
    <property type="protein sequence ID" value="CAG8983066.1"/>
    <property type="molecule type" value="Genomic_DNA"/>
</dbReference>
<evidence type="ECO:0000256" key="2">
    <source>
        <dbReference type="SAM" id="Phobius"/>
    </source>
</evidence>
<evidence type="ECO:0000256" key="1">
    <source>
        <dbReference type="SAM" id="MobiDB-lite"/>
    </source>
</evidence>
<keyword evidence="2" id="KW-0812">Transmembrane</keyword>
<feature type="compositionally biased region" description="Low complexity" evidence="1">
    <location>
        <begin position="130"/>
        <end position="140"/>
    </location>
</feature>
<dbReference type="AlphaFoldDB" id="A0A9N9M2L3"/>
<keyword evidence="4" id="KW-1185">Reference proteome</keyword>
<organism evidence="3 4">
    <name type="scientific">Hymenoscyphus albidus</name>
    <dbReference type="NCBI Taxonomy" id="595503"/>
    <lineage>
        <taxon>Eukaryota</taxon>
        <taxon>Fungi</taxon>
        <taxon>Dikarya</taxon>
        <taxon>Ascomycota</taxon>
        <taxon>Pezizomycotina</taxon>
        <taxon>Leotiomycetes</taxon>
        <taxon>Helotiales</taxon>
        <taxon>Helotiaceae</taxon>
        <taxon>Hymenoscyphus</taxon>
    </lineage>
</organism>
<keyword evidence="2" id="KW-1133">Transmembrane helix</keyword>
<proteinExistence type="predicted"/>
<name>A0A9N9M2L3_9HELO</name>
<accession>A0A9N9M2L3</accession>
<comment type="caution">
    <text evidence="3">The sequence shown here is derived from an EMBL/GenBank/DDBJ whole genome shotgun (WGS) entry which is preliminary data.</text>
</comment>
<evidence type="ECO:0008006" key="5">
    <source>
        <dbReference type="Google" id="ProtNLM"/>
    </source>
</evidence>
<evidence type="ECO:0000313" key="3">
    <source>
        <dbReference type="EMBL" id="CAG8983066.1"/>
    </source>
</evidence>
<sequence length="140" mass="15649">MSHIYPRDTTCYRNVRNFDGTRSRVSYRCSAWQRYGRWIVTGVLLSLSIFCLITYMILSRKRKRARMLNMHTQPPLAPNGGYGGYALPGQQYGQQQQNGYGQQQYAPPPGAPPGYGQGGANEGYYGQQGGVVQPGNVYSK</sequence>